<feature type="region of interest" description="Disordered" evidence="1">
    <location>
        <begin position="1"/>
        <end position="157"/>
    </location>
</feature>
<feature type="compositionally biased region" description="Basic residues" evidence="1">
    <location>
        <begin position="116"/>
        <end position="141"/>
    </location>
</feature>
<feature type="compositionally biased region" description="Basic residues" evidence="1">
    <location>
        <begin position="11"/>
        <end position="37"/>
    </location>
</feature>
<keyword evidence="3" id="KW-1185">Reference proteome</keyword>
<feature type="compositionally biased region" description="Basic residues" evidence="1">
    <location>
        <begin position="70"/>
        <end position="82"/>
    </location>
</feature>
<evidence type="ECO:0000313" key="3">
    <source>
        <dbReference type="Proteomes" id="UP000199220"/>
    </source>
</evidence>
<sequence length="285" mass="32274">MRWDTASIRRRDGRRRPRGGNRHRGGLPTPHGRRPHRTGSSGSRTVQQRAHPLRSLRRTPLSRNSLSRTLRCRMTRPRRRHQVFPESPPRGRPRCRRSRHPCSPISRPNSSVTLAWRRRRRSRPPLPPRKARHRRGRHRPNRCLPNRDLPSRRRSVPPLCRQAGLGRVTLRRLVARTSPSRDRAARRSRMELPAPAFRRVQELLVVLSRGPARRRSPGRATLPPRHRGAVGHGAPLPRPAHRAAPGLQAALAAQAAQAAGSRSAPVCTSASRSASWRSSSSSCWP</sequence>
<name>A0A1H5F960_9MICO</name>
<feature type="compositionally biased region" description="Polar residues" evidence="1">
    <location>
        <begin position="38"/>
        <end position="48"/>
    </location>
</feature>
<feature type="compositionally biased region" description="Basic and acidic residues" evidence="1">
    <location>
        <begin position="1"/>
        <end position="10"/>
    </location>
</feature>
<proteinExistence type="predicted"/>
<dbReference type="EMBL" id="FNTX01000001">
    <property type="protein sequence ID" value="SED99936.1"/>
    <property type="molecule type" value="Genomic_DNA"/>
</dbReference>
<feature type="compositionally biased region" description="Basic residues" evidence="1">
    <location>
        <begin position="91"/>
        <end position="100"/>
    </location>
</feature>
<evidence type="ECO:0000256" key="1">
    <source>
        <dbReference type="SAM" id="MobiDB-lite"/>
    </source>
</evidence>
<feature type="region of interest" description="Disordered" evidence="1">
    <location>
        <begin position="210"/>
        <end position="285"/>
    </location>
</feature>
<reference evidence="3" key="1">
    <citation type="submission" date="2016-10" db="EMBL/GenBank/DDBJ databases">
        <authorList>
            <person name="Varghese N."/>
            <person name="Submissions S."/>
        </authorList>
    </citation>
    <scope>NUCLEOTIDE SEQUENCE [LARGE SCALE GENOMIC DNA]</scope>
    <source>
        <strain evidence="3">DSM 21368</strain>
    </source>
</reference>
<dbReference type="Proteomes" id="UP000199220">
    <property type="component" value="Unassembled WGS sequence"/>
</dbReference>
<accession>A0A1H5F960</accession>
<gene>
    <name evidence="2" type="ORF">SAMN04488554_1270</name>
</gene>
<organism evidence="2 3">
    <name type="scientific">Ruania alba</name>
    <dbReference type="NCBI Taxonomy" id="648782"/>
    <lineage>
        <taxon>Bacteria</taxon>
        <taxon>Bacillati</taxon>
        <taxon>Actinomycetota</taxon>
        <taxon>Actinomycetes</taxon>
        <taxon>Micrococcales</taxon>
        <taxon>Ruaniaceae</taxon>
        <taxon>Ruania</taxon>
    </lineage>
</organism>
<dbReference type="STRING" id="648782.SAMN04488554_1270"/>
<dbReference type="AlphaFoldDB" id="A0A1H5F960"/>
<feature type="compositionally biased region" description="Low complexity" evidence="1">
    <location>
        <begin position="242"/>
        <end position="285"/>
    </location>
</feature>
<protein>
    <submittedName>
        <fullName evidence="2">Uncharacterized protein</fullName>
    </submittedName>
</protein>
<feature type="compositionally biased region" description="Low complexity" evidence="1">
    <location>
        <begin position="58"/>
        <end position="69"/>
    </location>
</feature>
<evidence type="ECO:0000313" key="2">
    <source>
        <dbReference type="EMBL" id="SED99936.1"/>
    </source>
</evidence>